<dbReference type="Proteomes" id="UP000424527">
    <property type="component" value="Unassembled WGS sequence"/>
</dbReference>
<keyword evidence="2 9" id="KW-0031">Aminopeptidase</keyword>
<evidence type="ECO:0000256" key="9">
    <source>
        <dbReference type="HAMAP-Rule" id="MF_03174"/>
    </source>
</evidence>
<feature type="binding site" evidence="9">
    <location>
        <position position="323"/>
    </location>
    <ligand>
        <name>Zn(2+)</name>
        <dbReference type="ChEBI" id="CHEBI:29105"/>
        <label>4</label>
        <note>catalytic</note>
    </ligand>
</feature>
<sequence>MRSAVPPPPPPPPGCFPPLRLHPSPADEGMASTEARRECETEGCSKDAKLQCPTCIKLGIQGSYFCSQECFKGSWGSHKLLHKKAKEDKNQNESKNCVEKDINTDPWPGYRYTGKLRPYYPLTPMRPVPSDIQRPDYSDHPRGISESEQFLKGTSQIKILSPDDIEGMRVVCKLAREVLDIAAMMVKPGITTEEIDHAVHLACTARNCYPSPLNYYNFPKSCCTSVNEVICHGIPDRRLLQEGDILNVDITVYHNGFHGDLNETFYVGDVDEEAKKLVQTTYECLMQAIDSVKPGIRYRELGNIIQKHAQANGFSVVRSYCGHGIHRLFHTAPNVPHYAKNKAVGVMKPGHVFTIEPMICEGGWQDETWPDGWTAVTRDGKRSAQFEHTLLVTETGCEILTRRLEDNGRAHFLSQV</sequence>
<keyword evidence="15" id="KW-1185">Reference proteome</keyword>
<evidence type="ECO:0000256" key="12">
    <source>
        <dbReference type="SAM" id="MobiDB-lite"/>
    </source>
</evidence>
<keyword evidence="5 9" id="KW-0479">Metal-binding</keyword>
<dbReference type="PRINTS" id="PR00599">
    <property type="entry name" value="MAPEPTIDASE"/>
</dbReference>
<feature type="binding site" evidence="9">
    <location>
        <position position="260"/>
    </location>
    <ligand>
        <name>Zn(2+)</name>
        <dbReference type="ChEBI" id="CHEBI:29105"/>
        <label>3</label>
    </ligand>
</feature>
<comment type="cofactor">
    <cofactor evidence="9">
        <name>Zn(2+)</name>
        <dbReference type="ChEBI" id="CHEBI:29105"/>
    </cofactor>
    <cofactor evidence="9">
        <name>Co(2+)</name>
        <dbReference type="ChEBI" id="CHEBI:48828"/>
    </cofactor>
    <cofactor evidence="9">
        <name>Mn(2+)</name>
        <dbReference type="ChEBI" id="CHEBI:29035"/>
    </cofactor>
    <cofactor evidence="9">
        <name>Fe(2+)</name>
        <dbReference type="ChEBI" id="CHEBI:29033"/>
    </cofactor>
    <text evidence="9">Binds 2 divalent metal cations per subunit. Has a high-affinity and a low affinity metal-binding site. The true nature of the physiological cofactor is under debate. The enzyme is active with zinc, cobalt, manganese or divalent iron ions. Has high activity with zinc; zinc cofactor is transferred into the active site region by the ZNG1 zinc chaperone.</text>
</comment>
<keyword evidence="7 9" id="KW-0378">Hydrolase</keyword>
<dbReference type="GO" id="GO:0005829">
    <property type="term" value="C:cytosol"/>
    <property type="evidence" value="ECO:0007669"/>
    <property type="project" value="TreeGrafter"/>
</dbReference>
<proteinExistence type="inferred from homology"/>
<dbReference type="InterPro" id="IPR036005">
    <property type="entry name" value="Creatinase/aminopeptidase-like"/>
</dbReference>
<protein>
    <recommendedName>
        <fullName evidence="11">Methionine aminopeptidase</fullName>
        <ecNumber evidence="11">3.4.11.18</ecNumber>
    </recommendedName>
</protein>
<evidence type="ECO:0000256" key="6">
    <source>
        <dbReference type="ARBA" id="ARBA00022771"/>
    </source>
</evidence>
<dbReference type="Gene3D" id="3.90.230.10">
    <property type="entry name" value="Creatinase/methionine aminopeptidase superfamily"/>
    <property type="match status" value="1"/>
</dbReference>
<dbReference type="FunFam" id="3.90.230.10:FF:000010">
    <property type="entry name" value="Methionine aminopeptidase"/>
    <property type="match status" value="1"/>
</dbReference>
<feature type="compositionally biased region" description="Pro residues" evidence="12">
    <location>
        <begin position="1"/>
        <end position="16"/>
    </location>
</feature>
<evidence type="ECO:0000256" key="11">
    <source>
        <dbReference type="RuleBase" id="RU003653"/>
    </source>
</evidence>
<feature type="binding site" evidence="9">
    <location>
        <position position="356"/>
    </location>
    <ligand>
        <name>Zn(2+)</name>
        <dbReference type="ChEBI" id="CHEBI:29105"/>
        <label>4</label>
        <note>catalytic</note>
    </ligand>
</feature>
<feature type="binding site" evidence="9">
    <location>
        <position position="330"/>
    </location>
    <ligand>
        <name>a protein</name>
        <dbReference type="ChEBI" id="CHEBI:16541"/>
    </ligand>
    <ligandPart>
        <name>N-terminal L-methionine residue</name>
        <dbReference type="ChEBI" id="CHEBI:64731"/>
    </ligandPart>
</feature>
<feature type="binding site" evidence="9">
    <location>
        <position position="249"/>
    </location>
    <ligand>
        <name>Zn(2+)</name>
        <dbReference type="ChEBI" id="CHEBI:29105"/>
        <label>3</label>
    </ligand>
</feature>
<dbReference type="PROSITE" id="PS00680">
    <property type="entry name" value="MAP_1"/>
    <property type="match status" value="1"/>
</dbReference>
<comment type="catalytic activity">
    <reaction evidence="9 11">
        <text>Release of N-terminal amino acids, preferentially methionine, from peptides and arylamides.</text>
        <dbReference type="EC" id="3.4.11.18"/>
    </reaction>
</comment>
<comment type="cofactor">
    <cofactor evidence="11">
        <name>Co(2+)</name>
        <dbReference type="ChEBI" id="CHEBI:48828"/>
    </cofactor>
    <cofactor evidence="11">
        <name>Zn(2+)</name>
        <dbReference type="ChEBI" id="CHEBI:29105"/>
    </cofactor>
    <cofactor evidence="11">
        <name>Mn(2+)</name>
        <dbReference type="ChEBI" id="CHEBI:29035"/>
    </cofactor>
    <cofactor evidence="11">
        <name>Fe(2+)</name>
        <dbReference type="ChEBI" id="CHEBI:29033"/>
    </cofactor>
    <text evidence="11">Binds 2 divalent metal cations per subunit. Has a high-affinity and a low affinity metal-binding site. The true nature of the physiological cofactor is under debate. The enzyme is active with cobalt, zinc, manganese or divalent iron ions.</text>
</comment>
<evidence type="ECO:0000256" key="7">
    <source>
        <dbReference type="ARBA" id="ARBA00022801"/>
    </source>
</evidence>
<dbReference type="PROSITE" id="PS52013">
    <property type="entry name" value="ZF_C6H2"/>
    <property type="match status" value="1"/>
</dbReference>
<evidence type="ECO:0000256" key="3">
    <source>
        <dbReference type="ARBA" id="ARBA00022490"/>
    </source>
</evidence>
<evidence type="ECO:0000256" key="2">
    <source>
        <dbReference type="ARBA" id="ARBA00022438"/>
    </source>
</evidence>
<comment type="function">
    <text evidence="9 11">Cotranslationally removes the N-terminal methionine from nascent proteins. The N-terminal methionine is often cleaved when the second residue in the primary sequence is small and uncharged (Met-Ala-, Cys, Gly, Pro, Ser, Thr, or Val).</text>
</comment>
<dbReference type="EC" id="3.4.11.18" evidence="11"/>
<evidence type="ECO:0000259" key="13">
    <source>
        <dbReference type="PROSITE" id="PS52013"/>
    </source>
</evidence>
<reference evidence="14 15" key="1">
    <citation type="submission" date="2019-07" db="EMBL/GenBank/DDBJ databases">
        <title>Chromosome genome assembly for large yellow croaker.</title>
        <authorList>
            <person name="Xiao S."/>
        </authorList>
    </citation>
    <scope>NUCLEOTIDE SEQUENCE [LARGE SCALE GENOMIC DNA]</scope>
    <source>
        <strain evidence="14">JMULYC20181020</strain>
        <tissue evidence="14">Muscle</tissue>
    </source>
</reference>
<accession>A0A6G0IEP7</accession>
<dbReference type="PANTHER" id="PTHR43330:SF7">
    <property type="entry name" value="METHIONINE AMINOPEPTIDASE 1"/>
    <property type="match status" value="1"/>
</dbReference>
<dbReference type="NCBIfam" id="TIGR00500">
    <property type="entry name" value="met_pdase_I"/>
    <property type="match status" value="1"/>
</dbReference>
<evidence type="ECO:0000256" key="5">
    <source>
        <dbReference type="ARBA" id="ARBA00022723"/>
    </source>
</evidence>
<dbReference type="Pfam" id="PF00557">
    <property type="entry name" value="Peptidase_M24"/>
    <property type="match status" value="1"/>
</dbReference>
<evidence type="ECO:0000256" key="8">
    <source>
        <dbReference type="ARBA" id="ARBA00022833"/>
    </source>
</evidence>
<dbReference type="GO" id="GO:0004239">
    <property type="term" value="F:initiator methionyl aminopeptidase activity"/>
    <property type="evidence" value="ECO:0007669"/>
    <property type="project" value="UniProtKB-UniRule"/>
</dbReference>
<gene>
    <name evidence="14" type="ORF">D5F01_LYC11372</name>
</gene>
<feature type="domain" description="C6H2-type" evidence="13">
    <location>
        <begin position="36"/>
        <end position="89"/>
    </location>
</feature>
<dbReference type="AlphaFoldDB" id="A0A6G0IEP7"/>
<dbReference type="InterPro" id="IPR002467">
    <property type="entry name" value="Pept_M24A_MAP1"/>
</dbReference>
<feature type="binding site" evidence="9">
    <location>
        <position position="387"/>
    </location>
    <ligand>
        <name>Zn(2+)</name>
        <dbReference type="ChEBI" id="CHEBI:29105"/>
        <label>3</label>
    </ligand>
</feature>
<dbReference type="EMBL" id="REGW02000011">
    <property type="protein sequence ID" value="KAE8289666.1"/>
    <property type="molecule type" value="Genomic_DNA"/>
</dbReference>
<dbReference type="GO" id="GO:0006882">
    <property type="term" value="P:intracellular zinc ion homeostasis"/>
    <property type="evidence" value="ECO:0007669"/>
    <property type="project" value="Ensembl"/>
</dbReference>
<dbReference type="Pfam" id="PF15801">
    <property type="entry name" value="zf-C6H2"/>
    <property type="match status" value="1"/>
</dbReference>
<evidence type="ECO:0000256" key="4">
    <source>
        <dbReference type="ARBA" id="ARBA00022670"/>
    </source>
</evidence>
<comment type="similarity">
    <text evidence="9 10">Belongs to the peptidase M24A family. Methionine aminopeptidase type 1 subfamily.</text>
</comment>
<evidence type="ECO:0000313" key="14">
    <source>
        <dbReference type="EMBL" id="KAE8289666.1"/>
    </source>
</evidence>
<dbReference type="GO" id="GO:0070006">
    <property type="term" value="F:metalloaminopeptidase activity"/>
    <property type="evidence" value="ECO:0007669"/>
    <property type="project" value="UniProtKB-UniRule"/>
</dbReference>
<keyword evidence="6 10" id="KW-0863">Zinc-finger</keyword>
<dbReference type="SUPFAM" id="SSF55920">
    <property type="entry name" value="Creatinase/aminopeptidase"/>
    <property type="match status" value="1"/>
</dbReference>
<keyword evidence="3 9" id="KW-0963">Cytoplasm</keyword>
<dbReference type="GO" id="GO:0006508">
    <property type="term" value="P:proteolysis"/>
    <property type="evidence" value="ECO:0007669"/>
    <property type="project" value="UniProtKB-KW"/>
</dbReference>
<comment type="subunit">
    <text evidence="9">Associates with the 60S ribosomal subunit of the 80S translational complex.</text>
</comment>
<feature type="binding site" evidence="9">
    <location>
        <position position="387"/>
    </location>
    <ligand>
        <name>Zn(2+)</name>
        <dbReference type="ChEBI" id="CHEBI:29105"/>
        <label>4</label>
        <note>catalytic</note>
    </ligand>
</feature>
<keyword evidence="4 9" id="KW-0645">Protease</keyword>
<organism evidence="14 15">
    <name type="scientific">Larimichthys crocea</name>
    <name type="common">Large yellow croaker</name>
    <name type="synonym">Pseudosciaena crocea</name>
    <dbReference type="NCBI Taxonomy" id="215358"/>
    <lineage>
        <taxon>Eukaryota</taxon>
        <taxon>Metazoa</taxon>
        <taxon>Chordata</taxon>
        <taxon>Craniata</taxon>
        <taxon>Vertebrata</taxon>
        <taxon>Euteleostomi</taxon>
        <taxon>Actinopterygii</taxon>
        <taxon>Neopterygii</taxon>
        <taxon>Teleostei</taxon>
        <taxon>Neoteleostei</taxon>
        <taxon>Acanthomorphata</taxon>
        <taxon>Eupercaria</taxon>
        <taxon>Sciaenidae</taxon>
        <taxon>Larimichthys</taxon>
    </lineage>
</organism>
<dbReference type="PANTHER" id="PTHR43330">
    <property type="entry name" value="METHIONINE AMINOPEPTIDASE"/>
    <property type="match status" value="1"/>
</dbReference>
<keyword evidence="8" id="KW-0862">Zinc</keyword>
<dbReference type="HAMAP" id="MF_01974">
    <property type="entry name" value="MetAP_1"/>
    <property type="match status" value="1"/>
</dbReference>
<dbReference type="CDD" id="cd01086">
    <property type="entry name" value="MetAP1"/>
    <property type="match status" value="1"/>
</dbReference>
<comment type="caution">
    <text evidence="14">The sequence shown here is derived from an EMBL/GenBank/DDBJ whole genome shotgun (WGS) entry which is preliminary data.</text>
</comment>
<feature type="binding site" evidence="9">
    <location>
        <position position="260"/>
    </location>
    <ligand>
        <name>Zn(2+)</name>
        <dbReference type="ChEBI" id="CHEBI:29105"/>
        <label>4</label>
        <note>catalytic</note>
    </ligand>
</feature>
<dbReference type="InterPro" id="IPR031615">
    <property type="entry name" value="Zfn-C6H2"/>
</dbReference>
<dbReference type="GO" id="GO:0008270">
    <property type="term" value="F:zinc ion binding"/>
    <property type="evidence" value="ECO:0007669"/>
    <property type="project" value="UniProtKB-KW"/>
</dbReference>
<feature type="binding site" evidence="9">
    <location>
        <position position="232"/>
    </location>
    <ligand>
        <name>a protein</name>
        <dbReference type="ChEBI" id="CHEBI:16541"/>
    </ligand>
    <ligandPart>
        <name>N-terminal L-methionine residue</name>
        <dbReference type="ChEBI" id="CHEBI:64731"/>
    </ligandPart>
</feature>
<evidence type="ECO:0000256" key="10">
    <source>
        <dbReference type="PROSITE-ProRule" id="PRU01357"/>
    </source>
</evidence>
<dbReference type="InterPro" id="IPR001714">
    <property type="entry name" value="Pept_M24_MAP"/>
</dbReference>
<dbReference type="InterPro" id="IPR000994">
    <property type="entry name" value="Pept_M24"/>
</dbReference>
<feature type="region of interest" description="Disordered" evidence="12">
    <location>
        <begin position="1"/>
        <end position="34"/>
    </location>
</feature>
<name>A0A6G0IEP7_LARCR</name>
<evidence type="ECO:0000256" key="1">
    <source>
        <dbReference type="ARBA" id="ARBA00004496"/>
    </source>
</evidence>
<evidence type="ECO:0000313" key="15">
    <source>
        <dbReference type="Proteomes" id="UP000424527"/>
    </source>
</evidence>
<comment type="subcellular location">
    <subcellularLocation>
        <location evidence="1 9">Cytoplasm</location>
    </subcellularLocation>
</comment>